<dbReference type="CDD" id="cd09113">
    <property type="entry name" value="PLDc_ymdC_like_2"/>
    <property type="match status" value="1"/>
</dbReference>
<accession>A0A0U1Q283</accession>
<dbReference type="AlphaFoldDB" id="A0A0U1Q283"/>
<dbReference type="SMART" id="SM00155">
    <property type="entry name" value="PLDc"/>
    <property type="match status" value="2"/>
</dbReference>
<dbReference type="EMBL" id="LBNQ01000012">
    <property type="protein sequence ID" value="KKW68869.1"/>
    <property type="molecule type" value="Genomic_DNA"/>
</dbReference>
<feature type="domain" description="PLD phosphodiesterase" evidence="1">
    <location>
        <begin position="175"/>
        <end position="202"/>
    </location>
</feature>
<dbReference type="CDD" id="cd09111">
    <property type="entry name" value="PLDc_ymdC_like_1"/>
    <property type="match status" value="1"/>
</dbReference>
<dbReference type="Pfam" id="PF13091">
    <property type="entry name" value="PLDc_2"/>
    <property type="match status" value="2"/>
</dbReference>
<dbReference type="GO" id="GO:0032049">
    <property type="term" value="P:cardiolipin biosynthetic process"/>
    <property type="evidence" value="ECO:0007669"/>
    <property type="project" value="UniProtKB-ARBA"/>
</dbReference>
<dbReference type="PROSITE" id="PS50035">
    <property type="entry name" value="PLD"/>
    <property type="match status" value="2"/>
</dbReference>
<sequence>MRKHLLLTIAWLLVVLAVLAISGLLLAEHLTPRASGAPSHVLAVTPGETAIDREVEPLLDQRPPGQSGALMLTEGLDAFAARAMSARQAGRSIDVQYYIWKDDITGHLLLKALWEAAERGVRVRMLLDDITMAGKDPALLAMSQHPRIEVRLYNPFRNRDGVGRLLEMIQRAWSINHRMHNKAWIVDNRMAIVGGRNIGVEYFDAAADTNFRDLDLLLFGPVTDQASAIFDRFWNSQAAIPVDALSSKQAPALAEVMASIRQEARSDQARQYLQRVSQSPALIRYFARTLTPFWSAHFQILSDPPLKHADGDRTQWLYRHVMQDLASATESAYIISPYFVPDHDSMQQLFSTLTANGADVGIITNSLAANDVLAVHSGYMQYRRQLLEKGFSLYEIRAVPGSESSLFGSSGASLHTKAYLLDGSRGFIGSFNMDSRSINLNTEMGVAFDNPGLYAALLEEYRLLTSPAYSYAVRLDGEGNIRWHERGDPPIVHTQEPLSSWRQRALVRVLSWLPIKSQL</sequence>
<reference evidence="2 3" key="1">
    <citation type="submission" date="2015-05" db="EMBL/GenBank/DDBJ databases">
        <title>Draft genome sequence of Lampropedia sp. CT6, isolated from the microbial mat of a hot water spring, located at Manikaran, India.</title>
        <authorList>
            <person name="Tripathi C."/>
            <person name="Rani P."/>
            <person name="Mahato N.K."/>
            <person name="Lal R."/>
        </authorList>
    </citation>
    <scope>NUCLEOTIDE SEQUENCE [LARGE SCALE GENOMIC DNA]</scope>
    <source>
        <strain evidence="2 3">CT6</strain>
    </source>
</reference>
<organism evidence="2 3">
    <name type="scientific">Lampropedia cohaerens</name>
    <dbReference type="NCBI Taxonomy" id="1610491"/>
    <lineage>
        <taxon>Bacteria</taxon>
        <taxon>Pseudomonadati</taxon>
        <taxon>Pseudomonadota</taxon>
        <taxon>Betaproteobacteria</taxon>
        <taxon>Burkholderiales</taxon>
        <taxon>Comamonadaceae</taxon>
        <taxon>Lampropedia</taxon>
    </lineage>
</organism>
<name>A0A0U1Q283_9BURK</name>
<evidence type="ECO:0000313" key="2">
    <source>
        <dbReference type="EMBL" id="KKW68869.1"/>
    </source>
</evidence>
<dbReference type="InterPro" id="IPR025202">
    <property type="entry name" value="PLD-like_dom"/>
</dbReference>
<dbReference type="SUPFAM" id="SSF56024">
    <property type="entry name" value="Phospholipase D/nuclease"/>
    <property type="match status" value="2"/>
</dbReference>
<protein>
    <submittedName>
        <fullName evidence="2">Cardiolipin synthase</fullName>
    </submittedName>
</protein>
<dbReference type="InterPro" id="IPR001736">
    <property type="entry name" value="PLipase_D/transphosphatidylase"/>
</dbReference>
<gene>
    <name evidence="2" type="ORF">AAV94_02775</name>
</gene>
<dbReference type="PANTHER" id="PTHR21248:SF12">
    <property type="entry name" value="CARDIOLIPIN SYNTHASE C"/>
    <property type="match status" value="1"/>
</dbReference>
<keyword evidence="3" id="KW-1185">Reference proteome</keyword>
<comment type="caution">
    <text evidence="2">The sequence shown here is derived from an EMBL/GenBank/DDBJ whole genome shotgun (WGS) entry which is preliminary data.</text>
</comment>
<dbReference type="OrthoDB" id="9814092at2"/>
<dbReference type="GO" id="GO:0030572">
    <property type="term" value="F:phosphatidyltransferase activity"/>
    <property type="evidence" value="ECO:0007669"/>
    <property type="project" value="UniProtKB-ARBA"/>
</dbReference>
<dbReference type="Gene3D" id="3.30.870.10">
    <property type="entry name" value="Endonuclease Chain A"/>
    <property type="match status" value="2"/>
</dbReference>
<dbReference type="Proteomes" id="UP000050580">
    <property type="component" value="Unassembled WGS sequence"/>
</dbReference>
<evidence type="ECO:0000259" key="1">
    <source>
        <dbReference type="PROSITE" id="PS50035"/>
    </source>
</evidence>
<feature type="domain" description="PLD phosphodiesterase" evidence="1">
    <location>
        <begin position="410"/>
        <end position="437"/>
    </location>
</feature>
<dbReference type="PANTHER" id="PTHR21248">
    <property type="entry name" value="CARDIOLIPIN SYNTHASE"/>
    <property type="match status" value="1"/>
</dbReference>
<evidence type="ECO:0000313" key="3">
    <source>
        <dbReference type="Proteomes" id="UP000050580"/>
    </source>
</evidence>
<proteinExistence type="predicted"/>
<dbReference type="STRING" id="1610491.AAV94_02775"/>
<dbReference type="PATRIC" id="fig|1610491.3.peg.584"/>
<dbReference type="RefSeq" id="WP_046740797.1">
    <property type="nucleotide sequence ID" value="NZ_LBNQ01000012.1"/>
</dbReference>